<dbReference type="InterPro" id="IPR023828">
    <property type="entry name" value="Peptidase_S8_Ser-AS"/>
</dbReference>
<feature type="signal peptide" evidence="6">
    <location>
        <begin position="1"/>
        <end position="25"/>
    </location>
</feature>
<protein>
    <submittedName>
        <fullName evidence="8">S8 family serine peptidase</fullName>
    </submittedName>
</protein>
<name>A0ABQ6LVY6_9GAMM</name>
<dbReference type="InterPro" id="IPR015500">
    <property type="entry name" value="Peptidase_S8_subtilisin-rel"/>
</dbReference>
<evidence type="ECO:0000259" key="7">
    <source>
        <dbReference type="SMART" id="SM00089"/>
    </source>
</evidence>
<dbReference type="Gene3D" id="3.40.50.200">
    <property type="entry name" value="Peptidase S8/S53 domain"/>
    <property type="match status" value="1"/>
</dbReference>
<keyword evidence="6" id="KW-0732">Signal</keyword>
<dbReference type="InterPro" id="IPR022409">
    <property type="entry name" value="PKD/Chitinase_dom"/>
</dbReference>
<reference evidence="8 9" key="1">
    <citation type="submission" date="2023-04" db="EMBL/GenBank/DDBJ databases">
        <title>Marinobulbifer ophiurae gen. nov., sp. Nov., isolate from tissue of brittle star Ophioplocus japonicus.</title>
        <authorList>
            <person name="Kawano K."/>
            <person name="Sawayama S."/>
            <person name="Nakagawa S."/>
        </authorList>
    </citation>
    <scope>NUCLEOTIDE SEQUENCE [LARGE SCALE GENOMIC DNA]</scope>
    <source>
        <strain evidence="8 9">NKW57</strain>
    </source>
</reference>
<keyword evidence="2 4" id="KW-0378">Hydrolase</keyword>
<gene>
    <name evidence="8" type="ORF">MNKW57_05540</name>
</gene>
<keyword evidence="3 4" id="KW-0720">Serine protease</keyword>
<dbReference type="SUPFAM" id="SSF49299">
    <property type="entry name" value="PKD domain"/>
    <property type="match status" value="1"/>
</dbReference>
<feature type="active site" description="Charge relay system" evidence="4">
    <location>
        <position position="227"/>
    </location>
</feature>
<keyword evidence="9" id="KW-1185">Reference proteome</keyword>
<evidence type="ECO:0000256" key="3">
    <source>
        <dbReference type="ARBA" id="ARBA00022825"/>
    </source>
</evidence>
<feature type="domain" description="PKD/Chitinase" evidence="7">
    <location>
        <begin position="1650"/>
        <end position="1733"/>
    </location>
</feature>
<dbReference type="PROSITE" id="PS51892">
    <property type="entry name" value="SUBTILASE"/>
    <property type="match status" value="1"/>
</dbReference>
<evidence type="ECO:0000256" key="1">
    <source>
        <dbReference type="ARBA" id="ARBA00022670"/>
    </source>
</evidence>
<evidence type="ECO:0000313" key="9">
    <source>
        <dbReference type="Proteomes" id="UP001224392"/>
    </source>
</evidence>
<evidence type="ECO:0000256" key="6">
    <source>
        <dbReference type="SAM" id="SignalP"/>
    </source>
</evidence>
<dbReference type="InterPro" id="IPR000209">
    <property type="entry name" value="Peptidase_S8/S53_dom"/>
</dbReference>
<dbReference type="EMBL" id="BSYJ01000001">
    <property type="protein sequence ID" value="GMG86233.1"/>
    <property type="molecule type" value="Genomic_DNA"/>
</dbReference>
<dbReference type="InterPro" id="IPR045051">
    <property type="entry name" value="SBT"/>
</dbReference>
<organism evidence="8 9">
    <name type="scientific">Biformimicrobium ophioploci</name>
    <dbReference type="NCBI Taxonomy" id="3036711"/>
    <lineage>
        <taxon>Bacteria</taxon>
        <taxon>Pseudomonadati</taxon>
        <taxon>Pseudomonadota</taxon>
        <taxon>Gammaproteobacteria</taxon>
        <taxon>Cellvibrionales</taxon>
        <taxon>Microbulbiferaceae</taxon>
        <taxon>Biformimicrobium</taxon>
    </lineage>
</organism>
<dbReference type="PANTHER" id="PTHR10795">
    <property type="entry name" value="PROPROTEIN CONVERTASE SUBTILISIN/KEXIN"/>
    <property type="match status" value="1"/>
</dbReference>
<dbReference type="Gene3D" id="2.60.40.10">
    <property type="entry name" value="Immunoglobulins"/>
    <property type="match status" value="1"/>
</dbReference>
<proteinExistence type="inferred from homology"/>
<keyword evidence="1 4" id="KW-0645">Protease</keyword>
<dbReference type="Pfam" id="PF00082">
    <property type="entry name" value="Peptidase_S8"/>
    <property type="match status" value="1"/>
</dbReference>
<dbReference type="RefSeq" id="WP_285762736.1">
    <property type="nucleotide sequence ID" value="NZ_BSYJ01000001.1"/>
</dbReference>
<comment type="similarity">
    <text evidence="4 5">Belongs to the peptidase S8 family.</text>
</comment>
<comment type="caution">
    <text evidence="8">The sequence shown here is derived from an EMBL/GenBank/DDBJ whole genome shotgun (WGS) entry which is preliminary data.</text>
</comment>
<feature type="chain" id="PRO_5045984795" evidence="6">
    <location>
        <begin position="26"/>
        <end position="1768"/>
    </location>
</feature>
<dbReference type="SMART" id="SM00089">
    <property type="entry name" value="PKD"/>
    <property type="match status" value="1"/>
</dbReference>
<dbReference type="InterPro" id="IPR036852">
    <property type="entry name" value="Peptidase_S8/S53_dom_sf"/>
</dbReference>
<evidence type="ECO:0000313" key="8">
    <source>
        <dbReference type="EMBL" id="GMG86233.1"/>
    </source>
</evidence>
<dbReference type="InterPro" id="IPR035986">
    <property type="entry name" value="PKD_dom_sf"/>
</dbReference>
<dbReference type="CDD" id="cd00146">
    <property type="entry name" value="PKD"/>
    <property type="match status" value="1"/>
</dbReference>
<dbReference type="SUPFAM" id="SSF52743">
    <property type="entry name" value="Subtilisin-like"/>
    <property type="match status" value="1"/>
</dbReference>
<accession>A0ABQ6LVY6</accession>
<dbReference type="Gene3D" id="3.50.30.30">
    <property type="match status" value="1"/>
</dbReference>
<evidence type="ECO:0000256" key="4">
    <source>
        <dbReference type="PROSITE-ProRule" id="PRU01240"/>
    </source>
</evidence>
<dbReference type="InterPro" id="IPR023827">
    <property type="entry name" value="Peptidase_S8_Asp-AS"/>
</dbReference>
<sequence>MKIKTLSSAIAAGLYSLGAISAVHAAGNEAQTLRTLDLSLPMYREYKAQYQQSQVQENGGANIQLRNADTHSKFVREEGITGSHKYFVRFHEAPAAVYEGGVEGLQGTRDLLMSGANVRGNQALDSYTNHLKGVQSEFVNAAAGKGVSVEVLESFQVALNAVTIELTQDDAERLAQLPSVQGIERVKIYELNTDIGPEFVGAGAAWDGTNAQGIEFKGEGIVAGILDTGINTDHPSFAETGGDGYTVINPLGDGVFMHDCTVTGQESLCNNKLIGVWSHPTITASYTGPEVCGFRGCRPGPQLRPPTGEDYNGHGSHTASTVAGNVLYSAPYSLPESGMEVSDGIDTGFDFDMISGVAPHANIISYQVCYPGNAGDPYAGCPGDALVAGIEQAIMDGVDVINYSISGGMDPWNSSTELAFLAAREAGISVAASAGNSGPALLTANHVSPWLTSVAATTHSRQMSIDVPVSYAGFIDPLLGSEVPKWADTGLVGGSLNSTEITGVVVWAKDYEDINGLKDYNGYCTAEYPAGTFDFYKDGTPITDPVTGGTAANGDVNVFVICQRHVPTDPSANARTAKVANVKAGGADGFIMFNRDRDQGTVPASYELPSVHFTYDQWNGVWPNDGLEDWVDSYSEKGHMITIGQSQVNRTIDESKADQLANFSSQGPSYYAENREVMVPSLGAPGVSIYAAYSDEQPFTAFPSPSDYATLGGTSMAAPHVAGGMALIHQARPDWTPAEVQSALMLTANPEVQDMARNQKALMWATGSGRMDLAKAIDAELIMDVPVEQYMQANPANGGNVGALNTPYMVDTNCRLNCTWVRTFEATVDGSWNVNTTTDETSIKLTANPSSFTLKAGQKQSVVITGEWTESQNMYSAPYGLSVFGEVAIENAANAGVNVARLPVEMVLAEGGLPTSDHIIANRDSDSHVISGLSVREAPQLTARVFDKVAPTLETIKVNQRANGNGSNLWEVTNNMEDPTIAVSWVSVPENAVRFIAEAAKNIRDESRTPGEWGHLGIYVGKDVNGDGIPQFASEAVCKSVLNSIDGKDWCNINQPEAGEYWVVWQNHSTRDGNFVDEFVVATGVVTETTASDMSIEVPATVKLGEEFAATISWTNLDAQTGDFFYTAFDLGSSAENIGNLGMVPLKLTRGDNDVALATSQDRARAGDLIDVTLKVQPNLSGYDRSFEFSTELPEGLDLVAGSLSSNAAYMAGATETGNGFSIAGSQVSSKDWKPDYNITNSVDDAMCRNPNVGVNPDGGYIDLKKAGIFPSSYFNTAYVDGVTPFPFDWVWPGFKDYTFYHNEGSNLASDTLFVHPNAAVDLNGIMGFFGSNASFGGAYPWGSAMQVVGGMWFGFPGQVAGAPYNPSTDDNANSGTSVAFTDKHLIVEWDRYGTLNPVYLGNREYDYQPMDNNHDVQFILTRGYDHSENAYEMYLAYDNLNWGSLGQGDAFYDLATAGVRGVRGPVTPVGGLGADGTPSRAVGNFNLPQILQDNMVWCFDYVGPESSAFNVTFQVRVNASGAGTTQTIDIANAVEGLETLQVTADIVAPSNIVLGYIADQMVNEDETLSGIAVPYMDDDNGVNVITVTGDNISAVVNGNEPGATFDITPAADFDGETVVTVTVADALFPNDKASTSFTLSVMGVNDAPMAMVGGDVTITEGESAALDASGSYDAEGDALSFSWTGPGTINGADTATPTVDGLSNGKHLFTVTVTDAGGMSSEATVSVTVQQASAPEQPKRKSSGGGSVYYLLALLAAAGFIRRRKVA</sequence>
<dbReference type="Proteomes" id="UP001224392">
    <property type="component" value="Unassembled WGS sequence"/>
</dbReference>
<evidence type="ECO:0000256" key="5">
    <source>
        <dbReference type="RuleBase" id="RU003355"/>
    </source>
</evidence>
<dbReference type="PROSITE" id="PS00138">
    <property type="entry name" value="SUBTILASE_SER"/>
    <property type="match status" value="1"/>
</dbReference>
<evidence type="ECO:0000256" key="2">
    <source>
        <dbReference type="ARBA" id="ARBA00022801"/>
    </source>
</evidence>
<dbReference type="InterPro" id="IPR013783">
    <property type="entry name" value="Ig-like_fold"/>
</dbReference>
<dbReference type="PRINTS" id="PR00723">
    <property type="entry name" value="SUBTILISIN"/>
</dbReference>
<feature type="active site" description="Charge relay system" evidence="4">
    <location>
        <position position="715"/>
    </location>
</feature>
<dbReference type="PROSITE" id="PS00136">
    <property type="entry name" value="SUBTILASE_ASP"/>
    <property type="match status" value="1"/>
</dbReference>
<dbReference type="Pfam" id="PF22352">
    <property type="entry name" value="K319L-like_PKD"/>
    <property type="match status" value="1"/>
</dbReference>
<feature type="active site" description="Charge relay system" evidence="4">
    <location>
        <position position="314"/>
    </location>
</feature>